<evidence type="ECO:0000313" key="7">
    <source>
        <dbReference type="Proteomes" id="UP001222118"/>
    </source>
</evidence>
<dbReference type="PROSITE" id="PS50931">
    <property type="entry name" value="HTH_LYSR"/>
    <property type="match status" value="1"/>
</dbReference>
<organism evidence="6 7">
    <name type="scientific">Devosia rhodophyticola</name>
    <dbReference type="NCBI Taxonomy" id="3026423"/>
    <lineage>
        <taxon>Bacteria</taxon>
        <taxon>Pseudomonadati</taxon>
        <taxon>Pseudomonadota</taxon>
        <taxon>Alphaproteobacteria</taxon>
        <taxon>Hyphomicrobiales</taxon>
        <taxon>Devosiaceae</taxon>
        <taxon>Devosia</taxon>
    </lineage>
</organism>
<dbReference type="InterPro" id="IPR000847">
    <property type="entry name" value="LysR_HTH_N"/>
</dbReference>
<proteinExistence type="inferred from homology"/>
<dbReference type="RefSeq" id="WP_282210834.1">
    <property type="nucleotide sequence ID" value="NZ_CP118247.1"/>
</dbReference>
<dbReference type="Gene3D" id="1.10.10.10">
    <property type="entry name" value="Winged helix-like DNA-binding domain superfamily/Winged helix DNA-binding domain"/>
    <property type="match status" value="1"/>
</dbReference>
<keyword evidence="7" id="KW-1185">Reference proteome</keyword>
<dbReference type="PANTHER" id="PTHR30346:SF28">
    <property type="entry name" value="HTH-TYPE TRANSCRIPTIONAL REGULATOR CYNR"/>
    <property type="match status" value="1"/>
</dbReference>
<evidence type="ECO:0000256" key="1">
    <source>
        <dbReference type="ARBA" id="ARBA00009437"/>
    </source>
</evidence>
<dbReference type="SUPFAM" id="SSF46785">
    <property type="entry name" value="Winged helix' DNA-binding domain"/>
    <property type="match status" value="1"/>
</dbReference>
<dbReference type="InterPro" id="IPR036388">
    <property type="entry name" value="WH-like_DNA-bd_sf"/>
</dbReference>
<accession>A0ABY7YVC2</accession>
<comment type="similarity">
    <text evidence="1">Belongs to the LysR transcriptional regulatory family.</text>
</comment>
<gene>
    <name evidence="6" type="ORF">PSQ90_13620</name>
</gene>
<evidence type="ECO:0000313" key="6">
    <source>
        <dbReference type="EMBL" id="WDR05315.1"/>
    </source>
</evidence>
<dbReference type="InterPro" id="IPR036390">
    <property type="entry name" value="WH_DNA-bd_sf"/>
</dbReference>
<evidence type="ECO:0000259" key="5">
    <source>
        <dbReference type="PROSITE" id="PS50931"/>
    </source>
</evidence>
<evidence type="ECO:0000256" key="3">
    <source>
        <dbReference type="ARBA" id="ARBA00023125"/>
    </source>
</evidence>
<protein>
    <submittedName>
        <fullName evidence="6">LysR family transcriptional regulator</fullName>
    </submittedName>
</protein>
<keyword evidence="3" id="KW-0238">DNA-binding</keyword>
<dbReference type="PANTHER" id="PTHR30346">
    <property type="entry name" value="TRANSCRIPTIONAL DUAL REGULATOR HCAR-RELATED"/>
    <property type="match status" value="1"/>
</dbReference>
<reference evidence="6 7" key="1">
    <citation type="submission" date="2023-02" db="EMBL/GenBank/DDBJ databases">
        <title>Devosia chondri sp. nov., isolated from the phycosphere of marine algae.</title>
        <authorList>
            <person name="Kim J.M."/>
            <person name="Lee J.K."/>
            <person name="Choi B.J."/>
            <person name="Bayburt H."/>
            <person name="Jeon C.O."/>
        </authorList>
    </citation>
    <scope>NUCLEOTIDE SEQUENCE [LARGE SCALE GENOMIC DNA]</scope>
    <source>
        <strain evidence="6 7">G2-5</strain>
    </source>
</reference>
<feature type="domain" description="HTH lysR-type" evidence="5">
    <location>
        <begin position="3"/>
        <end position="60"/>
    </location>
</feature>
<dbReference type="PRINTS" id="PR00039">
    <property type="entry name" value="HTHLYSR"/>
</dbReference>
<dbReference type="Pfam" id="PF00126">
    <property type="entry name" value="HTH_1"/>
    <property type="match status" value="1"/>
</dbReference>
<keyword evidence="2" id="KW-0805">Transcription regulation</keyword>
<evidence type="ECO:0000256" key="4">
    <source>
        <dbReference type="ARBA" id="ARBA00023163"/>
    </source>
</evidence>
<evidence type="ECO:0000256" key="2">
    <source>
        <dbReference type="ARBA" id="ARBA00023015"/>
    </source>
</evidence>
<dbReference type="EMBL" id="CP118247">
    <property type="protein sequence ID" value="WDR05315.1"/>
    <property type="molecule type" value="Genomic_DNA"/>
</dbReference>
<keyword evidence="4" id="KW-0804">Transcription</keyword>
<dbReference type="Proteomes" id="UP001222118">
    <property type="component" value="Chromosome"/>
</dbReference>
<name>A0ABY7YVC2_9HYPH</name>
<sequence length="98" mass="10682">MVLSLKQLRYALAIAETGHFGRAAVLCHISQPALSQQIQSMEAQCGTPLFDRLGRTIQLTPFGREFMERARRVLDNADALEAFTAGQSGTPCTLFALG</sequence>